<dbReference type="Proteomes" id="UP000601099">
    <property type="component" value="Unassembled WGS sequence"/>
</dbReference>
<dbReference type="PROSITE" id="PS51688">
    <property type="entry name" value="ICA"/>
    <property type="match status" value="1"/>
</dbReference>
<sequence>MTHTYTTLPVFYRYLLAPLVALLLAVAPAALAQTTPGGGVGIGTTAPNAKAALEIVSSEKGLLIPRLTATERGNIAAPVPAGLLVYQTDGTQPGFWYYEATNGWTYLNPTGNGAGDNLGNHTATQAVKLNDNALTNNGTGGLRIDNEGKVGIGTSSPTALLHIAGTASGTGAGSGTNLATAAVASASSQYNASYSASRVNDGSPGEGSTWSAAEGAELPQWVQLDLGSSPAAVKQYQVYLGPYNYAAGAWQLQGSNDASAWATLHTVSTDQPQGQYNAYAVTNTTAYRYYRLLISRGIAGYMGTDVDIAEWRLMSETGTTSSTPAVAVRIDPGTLQLSSGAAVGSFSTDGTLAGNSDASVPTEKAVKTYVDAKVAAGGGTGTDSQTLSINGQDLSISGGNTITLPTGSGTGDNLGDHTAIEALKLQGNAITGTGADLGTTVGLGVRADGGLNIGQNAPRTNFLLGYQAGQSNTTGYQNHFVGYQAGQANTSGYSNHFVGYLAGYANTTGIYNQFSGYQAGYANTEGRFNYFSGAQAGYNNTTGSDNQFVGYTSGFDNTTGSYNSFSGSQSGFRNTTGSSNLFSGYYSGRENTTGSQNVFLGTYTGIYNLTGRNNVALGYNSGPTSSDLTNAIAIGANVQAIQSNTMVLGNGVKVGIGTSEPTQKLEVAGGNIRIATAGNGLFFPDGTFQTTAGTADNLGNHTATQNLNLQGNALIGTGADIGYTKGIGIRADGGLNIGQNSYRSVYLGYQAGAVNTGLDNVFSGYQAGFSNTSGASNVFSGYLAGYSNTSGRYNIFTGHEAGYSNTTGYNNQFEGLQSGRANTEGRDNVFSGWRSGYNNISGSFNLFQGTQSGYNNTTGGSNIFLGSNSGYGNTSGGGNLFVGSSSGFSNREGGGNLFVGTSSGYNNVSGSNNQFVGTRSGYSFTSGTNNVLSGYYSGNGLTSGSRNTFTGASSGERSTEGSDNVFSGYYSGFNTTGSNNVFSGSYSGYNSAVSVNEGSNNTFTGYGTGQDNTTGSNNTALGVNSGPKYGNGDISNATAIGANAATSQSNTVVLGNNADVGIGTSTPTQKLQVAGQVYSSTGGFRFPDNTVQTTAAVTATGANFVQNQTTEQAGANFNVSGAGTVGGQLTAGSAAINGATAVTGATTLRGQTNINTTGTAGTTIGSSTSTVTLPGLSTAGIVTNTAGGQLGTVPASSLGGNFILNQTTQQASSNFNISGNGYVAGRVGIGTTSPTTTLDVRTANNSAPAITVGTVGETGGGLYLGNPGHGVLRGYNGNGNSVGLYTTAGDVFLSANGSGQNNHFVLQNSGNVGIGTSEPTATLHVGGSGSSVRLEGLGDGASTRLVTVDASGNLVAAANLPAGTVGDTLGNHIATRGLTGTNGEDIGTVVGLGIRPDGGLNLAQNGVGHNLLLGYQAGRILLADETASTGIENQFIGYQAGQLTTVGSRNLFSGYQAGYANTTGTGNQFIGFQSGYSNTDGAGNLFSGYHSGYSNTLGNANHFVGTRSGYFNTTGSFNQFEGFNSGVSNTEGNNNVFSGFGSGLGNTLGSNNVFSGYLAGSANEEGTNNTAIGANSGPDISHKNIENATALGANVTLTQSNTVVLGDQANVGIGTSEPTQKLEVAGTVYSSTGGFQFPDGTTQTTAAAPFDLTGDITSVGVATTYNNVVPADKGGAGSVRGILKADGSGTVAAAQVADFPILNQSTTGNAATATYATTAGNAATVTTNANLTGAITSTGNATSYAAVVPATKGGAGSVSGLLKANGSGEVSAAVAGTDYLTPAAAGTGFIQNTTTQQTSSNFNISGAGTVGGQLTAGSATINGALQVSGATKLNSLAGSNARMVTAAADGTLGTQALPTDAQTLTVSSGSLSISGGNSVTLPDASATNELQTITKSGNTVTLSNGGGSFTDLDTDAQQLTLDDNTLRLSNSTSVVLPDASNTNEAQTIFKSNGVISLTSIGGFGGGSVTDTDGQLLSVGNGNLTISGGNSLALSSLGDNLGNHTATQNLQLTTANDLLLKDTNHGLGWYGAAKTWNNLTTDGPVLYGYDTGILGIKRGTTQQSVLYWNYLGRVGIGTTDPRQALDVEGGILARSSNAISRQGAYLQWNRSGGEGETWLLNQQGGGGQYAGVRFGKSDVNNAVTEWARFIDNGYLGLGTVTPDAKLDIESGDAQQLILTSTSTDPTGMLTLNFPATNSVSNTSSELIVFNKAGVGLIGAIGANLSGNTVYYNTASDRRLKENIRPTHYGLSDLLKLRVQDYNFIGTGAANRTTGFLAQDLFRVYPEAVSPGDSGTTVSRAWAVDYGKLTPLLVQAIQEQQAQIEELKKQNAALQAQAKTQEARATSAEAKATQATATLESFEQRLRRLEDSQAQAQK</sequence>
<feature type="domain" description="F5/8 type C" evidence="3">
    <location>
        <begin position="167"/>
        <end position="311"/>
    </location>
</feature>
<evidence type="ECO:0000256" key="2">
    <source>
        <dbReference type="SAM" id="SignalP"/>
    </source>
</evidence>
<evidence type="ECO:0000259" key="3">
    <source>
        <dbReference type="PROSITE" id="PS50022"/>
    </source>
</evidence>
<gene>
    <name evidence="5" type="ORF">I5L79_17790</name>
</gene>
<dbReference type="InterPro" id="IPR008979">
    <property type="entry name" value="Galactose-bd-like_sf"/>
</dbReference>
<keyword evidence="6" id="KW-1185">Reference proteome</keyword>
<dbReference type="InterPro" id="IPR030392">
    <property type="entry name" value="S74_ICA"/>
</dbReference>
<keyword evidence="2" id="KW-0732">Signal</keyword>
<dbReference type="Pfam" id="PF22633">
    <property type="entry name" value="F5_F8_type_C_2"/>
    <property type="match status" value="1"/>
</dbReference>
<accession>A0ABS0L5J3</accession>
<evidence type="ECO:0000313" key="6">
    <source>
        <dbReference type="Proteomes" id="UP000601099"/>
    </source>
</evidence>
<comment type="caution">
    <text evidence="5">The sequence shown here is derived from an EMBL/GenBank/DDBJ whole genome shotgun (WGS) entry which is preliminary data.</text>
</comment>
<reference evidence="5 6" key="1">
    <citation type="submission" date="2020-11" db="EMBL/GenBank/DDBJ databases">
        <title>Hymenobacter sp.</title>
        <authorList>
            <person name="Kim M.K."/>
        </authorList>
    </citation>
    <scope>NUCLEOTIDE SEQUENCE [LARGE SCALE GENOMIC DNA]</scope>
    <source>
        <strain evidence="5 6">BT594</strain>
    </source>
</reference>
<dbReference type="InterPro" id="IPR000421">
    <property type="entry name" value="FA58C"/>
</dbReference>
<dbReference type="PROSITE" id="PS50022">
    <property type="entry name" value="FA58C_3"/>
    <property type="match status" value="1"/>
</dbReference>
<feature type="coiled-coil region" evidence="1">
    <location>
        <begin position="2315"/>
        <end position="2370"/>
    </location>
</feature>
<dbReference type="SUPFAM" id="SSF49785">
    <property type="entry name" value="Galactose-binding domain-like"/>
    <property type="match status" value="1"/>
</dbReference>
<keyword evidence="1" id="KW-0175">Coiled coil</keyword>
<dbReference type="RefSeq" id="WP_196956430.1">
    <property type="nucleotide sequence ID" value="NZ_JADWYK010000013.1"/>
</dbReference>
<proteinExistence type="predicted"/>
<dbReference type="Gene3D" id="2.60.120.260">
    <property type="entry name" value="Galactose-binding domain-like"/>
    <property type="match status" value="1"/>
</dbReference>
<name>A0ABS0L5J3_9BACT</name>
<feature type="chain" id="PRO_5046187609" evidence="2">
    <location>
        <begin position="33"/>
        <end position="2376"/>
    </location>
</feature>
<evidence type="ECO:0000256" key="1">
    <source>
        <dbReference type="SAM" id="Coils"/>
    </source>
</evidence>
<organism evidence="5 6">
    <name type="scientific">Hymenobacter guriensis</name>
    <dbReference type="NCBI Taxonomy" id="2793065"/>
    <lineage>
        <taxon>Bacteria</taxon>
        <taxon>Pseudomonadati</taxon>
        <taxon>Bacteroidota</taxon>
        <taxon>Cytophagia</taxon>
        <taxon>Cytophagales</taxon>
        <taxon>Hymenobacteraceae</taxon>
        <taxon>Hymenobacter</taxon>
    </lineage>
</organism>
<dbReference type="EMBL" id="JADWYK010000013">
    <property type="protein sequence ID" value="MBG8555406.1"/>
    <property type="molecule type" value="Genomic_DNA"/>
</dbReference>
<feature type="signal peptide" evidence="2">
    <location>
        <begin position="1"/>
        <end position="32"/>
    </location>
</feature>
<dbReference type="Pfam" id="PF13884">
    <property type="entry name" value="Peptidase_S74"/>
    <property type="match status" value="1"/>
</dbReference>
<protein>
    <submittedName>
        <fullName evidence="5">Tail fiber domain-containing protein</fullName>
    </submittedName>
</protein>
<evidence type="ECO:0000259" key="4">
    <source>
        <dbReference type="PROSITE" id="PS51688"/>
    </source>
</evidence>
<evidence type="ECO:0000313" key="5">
    <source>
        <dbReference type="EMBL" id="MBG8555406.1"/>
    </source>
</evidence>
<feature type="domain" description="Peptidase S74" evidence="4">
    <location>
        <begin position="2234"/>
        <end position="2329"/>
    </location>
</feature>